<evidence type="ECO:0000313" key="1">
    <source>
        <dbReference type="EMBL" id="QQP22305.1"/>
    </source>
</evidence>
<proteinExistence type="predicted"/>
<name>A0A7T8G4H2_SCYLO</name>
<reference evidence="1" key="1">
    <citation type="journal article" date="2019" name="Mitochondrial DNA Part B Resour">
        <title>The complete plastid genome of the brown alga Scytosiphon lomentaria (scytosiphonaceae, phaeophyceae).</title>
        <authorList>
            <person name="Xu K."/>
            <person name="Zhou B."/>
            <person name="Sun Y."/>
            <person name="Zang Y."/>
        </authorList>
    </citation>
    <scope>NUCLEOTIDE SEQUENCE</scope>
</reference>
<dbReference type="GO" id="GO:0005840">
    <property type="term" value="C:ribosome"/>
    <property type="evidence" value="ECO:0007669"/>
    <property type="project" value="UniProtKB-KW"/>
</dbReference>
<dbReference type="EMBL" id="MK798154">
    <property type="protein sequence ID" value="QQP22305.1"/>
    <property type="molecule type" value="Genomic_DNA"/>
</dbReference>
<dbReference type="RefSeq" id="YP_010147492.1">
    <property type="nucleotide sequence ID" value="NC_057081.1"/>
</dbReference>
<accession>A0A7T8G4H2</accession>
<keyword evidence="1" id="KW-0150">Chloroplast</keyword>
<gene>
    <name evidence="1" type="primary">rpl32</name>
</gene>
<keyword evidence="1" id="KW-0689">Ribosomal protein</keyword>
<geneLocation type="chloroplast" evidence="1"/>
<keyword evidence="1" id="KW-0934">Plastid</keyword>
<protein>
    <submittedName>
        <fullName evidence="1">50S ribosomal protein L32</fullName>
    </submittedName>
</protein>
<organism evidence="1">
    <name type="scientific">Scytosiphon lomentaria</name>
    <name type="common">Beanweed</name>
    <name type="synonym">Chorda lomentaria</name>
    <dbReference type="NCBI Taxonomy" id="27967"/>
    <lineage>
        <taxon>Eukaryota</taxon>
        <taxon>Sar</taxon>
        <taxon>Stramenopiles</taxon>
        <taxon>Ochrophyta</taxon>
        <taxon>PX clade</taxon>
        <taxon>Phaeophyceae</taxon>
        <taxon>Ectocarpales</taxon>
        <taxon>Scytosiphonaceae</taxon>
        <taxon>Scytosiphon</taxon>
    </lineage>
</organism>
<dbReference type="GeneID" id="67145580"/>
<dbReference type="AlphaFoldDB" id="A0A7T8G4H2"/>
<sequence length="84" mass="9303">MITKDLIILDLVVEDSSHGMAVPKSRRSKAKGKTRLSIWKKKGEKASRLALNSAKTFFQKEKKDAALALMKEKSNGKEITGSVE</sequence>
<keyword evidence="1" id="KW-0687">Ribonucleoprotein</keyword>